<dbReference type="InterPro" id="IPR001387">
    <property type="entry name" value="Cro/C1-type_HTH"/>
</dbReference>
<dbReference type="AlphaFoldDB" id="A0A7Y3WH97"/>
<evidence type="ECO:0000313" key="2">
    <source>
        <dbReference type="EMBL" id="NNU39866.1"/>
    </source>
</evidence>
<dbReference type="SUPFAM" id="SSF47413">
    <property type="entry name" value="lambda repressor-like DNA-binding domains"/>
    <property type="match status" value="1"/>
</dbReference>
<evidence type="ECO:0000313" key="3">
    <source>
        <dbReference type="Proteomes" id="UP000519972"/>
    </source>
</evidence>
<gene>
    <name evidence="2" type="ORF">G9X64_25990</name>
</gene>
<dbReference type="EMBL" id="JABFCN010000047">
    <property type="protein sequence ID" value="NNU39866.1"/>
    <property type="molecule type" value="Genomic_DNA"/>
</dbReference>
<evidence type="ECO:0000259" key="1">
    <source>
        <dbReference type="PROSITE" id="PS50943"/>
    </source>
</evidence>
<dbReference type="Pfam" id="PF01381">
    <property type="entry name" value="HTH_3"/>
    <property type="match status" value="1"/>
</dbReference>
<dbReference type="GO" id="GO:0003677">
    <property type="term" value="F:DNA binding"/>
    <property type="evidence" value="ECO:0007669"/>
    <property type="project" value="InterPro"/>
</dbReference>
<dbReference type="CDD" id="cd00093">
    <property type="entry name" value="HTH_XRE"/>
    <property type="match status" value="1"/>
</dbReference>
<dbReference type="InterPro" id="IPR010982">
    <property type="entry name" value="Lambda_DNA-bd_dom_sf"/>
</dbReference>
<feature type="domain" description="HTH cro/C1-type" evidence="1">
    <location>
        <begin position="8"/>
        <end position="38"/>
    </location>
</feature>
<dbReference type="RefSeq" id="WP_171377634.1">
    <property type="nucleotide sequence ID" value="NZ_JABFCN010000047.1"/>
</dbReference>
<protein>
    <submittedName>
        <fullName evidence="2">Helix-turn-helix domain-containing protein</fullName>
    </submittedName>
</protein>
<keyword evidence="3" id="KW-1185">Reference proteome</keyword>
<organism evidence="2 3">
    <name type="scientific">Rhizobium sophorae</name>
    <dbReference type="NCBI Taxonomy" id="1535242"/>
    <lineage>
        <taxon>Bacteria</taxon>
        <taxon>Pseudomonadati</taxon>
        <taxon>Pseudomonadota</taxon>
        <taxon>Alphaproteobacteria</taxon>
        <taxon>Hyphomicrobiales</taxon>
        <taxon>Rhizobiaceae</taxon>
        <taxon>Rhizobium/Agrobacterium group</taxon>
        <taxon>Rhizobium</taxon>
    </lineage>
</organism>
<comment type="caution">
    <text evidence="2">The sequence shown here is derived from an EMBL/GenBank/DDBJ whole genome shotgun (WGS) entry which is preliminary data.</text>
</comment>
<accession>A0A7Y3WH97</accession>
<dbReference type="Proteomes" id="UP000519972">
    <property type="component" value="Unassembled WGS sequence"/>
</dbReference>
<proteinExistence type="predicted"/>
<dbReference type="PROSITE" id="PS50943">
    <property type="entry name" value="HTH_CROC1"/>
    <property type="match status" value="1"/>
</dbReference>
<dbReference type="Gene3D" id="1.10.260.40">
    <property type="entry name" value="lambda repressor-like DNA-binding domains"/>
    <property type="match status" value="1"/>
</dbReference>
<sequence length="82" mass="8977">MLKHSQCRAARALLDWTQRDLAERTSISAVSIRAFEKGGDMRESNLRLLRLTFEAAGIIFQADGEVTGGGIGVRLRSSIDDA</sequence>
<name>A0A7Y3WH97_9HYPH</name>
<reference evidence="2 3" key="1">
    <citation type="submission" date="2020-02" db="EMBL/GenBank/DDBJ databases">
        <authorList>
            <person name="Sun Q."/>
        </authorList>
    </citation>
    <scope>NUCLEOTIDE SEQUENCE [LARGE SCALE GENOMIC DNA]</scope>
    <source>
        <strain evidence="2 3">CCBAU 03386</strain>
    </source>
</reference>